<keyword evidence="8 9" id="KW-0503">Monooxygenase</keyword>
<evidence type="ECO:0000256" key="3">
    <source>
        <dbReference type="ARBA" id="ARBA00022617"/>
    </source>
</evidence>
<evidence type="ECO:0000256" key="5">
    <source>
        <dbReference type="ARBA" id="ARBA00023002"/>
    </source>
</evidence>
<evidence type="ECO:0000313" key="10">
    <source>
        <dbReference type="Proteomes" id="UP000186583"/>
    </source>
</evidence>
<name>A0A1Q8S2T4_9PEZI</name>
<proteinExistence type="inferred from homology"/>
<gene>
    <name evidence="9" type="ORF">CCHL11_02717</name>
</gene>
<organism evidence="9 10">
    <name type="scientific">Colletotrichum chlorophyti</name>
    <dbReference type="NCBI Taxonomy" id="708187"/>
    <lineage>
        <taxon>Eukaryota</taxon>
        <taxon>Fungi</taxon>
        <taxon>Dikarya</taxon>
        <taxon>Ascomycota</taxon>
        <taxon>Pezizomycotina</taxon>
        <taxon>Sordariomycetes</taxon>
        <taxon>Hypocreomycetidae</taxon>
        <taxon>Glomerellales</taxon>
        <taxon>Glomerellaceae</taxon>
        <taxon>Colletotrichum</taxon>
    </lineage>
</organism>
<dbReference type="Pfam" id="PF00067">
    <property type="entry name" value="p450"/>
    <property type="match status" value="1"/>
</dbReference>
<dbReference type="PRINTS" id="PR00385">
    <property type="entry name" value="P450"/>
</dbReference>
<evidence type="ECO:0000256" key="6">
    <source>
        <dbReference type="ARBA" id="ARBA00023004"/>
    </source>
</evidence>
<dbReference type="STRING" id="708187.A0A1Q8S2T4"/>
<accession>A0A1Q8S2T4</accession>
<dbReference type="InterPro" id="IPR002401">
    <property type="entry name" value="Cyt_P450_E_grp-I"/>
</dbReference>
<dbReference type="CDD" id="cd11059">
    <property type="entry name" value="CYP_fungal"/>
    <property type="match status" value="1"/>
</dbReference>
<dbReference type="GO" id="GO:0005506">
    <property type="term" value="F:iron ion binding"/>
    <property type="evidence" value="ECO:0007669"/>
    <property type="project" value="InterPro"/>
</dbReference>
<dbReference type="PROSITE" id="PS00086">
    <property type="entry name" value="CYTOCHROME_P450"/>
    <property type="match status" value="1"/>
</dbReference>
<dbReference type="PRINTS" id="PR00463">
    <property type="entry name" value="EP450I"/>
</dbReference>
<dbReference type="SUPFAM" id="SSF48264">
    <property type="entry name" value="Cytochrome P450"/>
    <property type="match status" value="1"/>
</dbReference>
<keyword evidence="6 7" id="KW-0408">Iron</keyword>
<dbReference type="GO" id="GO:0004497">
    <property type="term" value="F:monooxygenase activity"/>
    <property type="evidence" value="ECO:0007669"/>
    <property type="project" value="UniProtKB-KW"/>
</dbReference>
<dbReference type="InterPro" id="IPR001128">
    <property type="entry name" value="Cyt_P450"/>
</dbReference>
<evidence type="ECO:0000256" key="4">
    <source>
        <dbReference type="ARBA" id="ARBA00022723"/>
    </source>
</evidence>
<dbReference type="InterPro" id="IPR036396">
    <property type="entry name" value="Cyt_P450_sf"/>
</dbReference>
<dbReference type="PANTHER" id="PTHR24305">
    <property type="entry name" value="CYTOCHROME P450"/>
    <property type="match status" value="1"/>
</dbReference>
<dbReference type="GO" id="GO:0020037">
    <property type="term" value="F:heme binding"/>
    <property type="evidence" value="ECO:0007669"/>
    <property type="project" value="InterPro"/>
</dbReference>
<evidence type="ECO:0000256" key="1">
    <source>
        <dbReference type="ARBA" id="ARBA00001971"/>
    </source>
</evidence>
<dbReference type="GO" id="GO:0016705">
    <property type="term" value="F:oxidoreductase activity, acting on paired donors, with incorporation or reduction of molecular oxygen"/>
    <property type="evidence" value="ECO:0007669"/>
    <property type="project" value="InterPro"/>
</dbReference>
<reference evidence="9 10" key="1">
    <citation type="submission" date="2016-11" db="EMBL/GenBank/DDBJ databases">
        <title>Draft Genome Assembly of Colletotrichum chlorophyti a pathogen of herbaceous plants.</title>
        <authorList>
            <person name="Gan P."/>
            <person name="Narusaka M."/>
            <person name="Tsushima A."/>
            <person name="Narusaka Y."/>
            <person name="Takano Y."/>
            <person name="Shirasu K."/>
        </authorList>
    </citation>
    <scope>NUCLEOTIDE SEQUENCE [LARGE SCALE GENOMIC DNA]</scope>
    <source>
        <strain evidence="9 10">NTL11</strain>
    </source>
</reference>
<dbReference type="PANTHER" id="PTHR24305:SF96">
    <property type="entry name" value="CYTOCHROME P450 MONOOXYGENASE STCB-RELATED"/>
    <property type="match status" value="1"/>
</dbReference>
<dbReference type="Gene3D" id="1.10.630.10">
    <property type="entry name" value="Cytochrome P450"/>
    <property type="match status" value="1"/>
</dbReference>
<evidence type="ECO:0000256" key="7">
    <source>
        <dbReference type="PIRSR" id="PIRSR602401-1"/>
    </source>
</evidence>
<dbReference type="Proteomes" id="UP000186583">
    <property type="component" value="Unassembled WGS sequence"/>
</dbReference>
<dbReference type="OrthoDB" id="1470350at2759"/>
<comment type="similarity">
    <text evidence="2 8">Belongs to the cytochrome P450 family.</text>
</comment>
<dbReference type="InterPro" id="IPR050121">
    <property type="entry name" value="Cytochrome_P450_monoxygenase"/>
</dbReference>
<evidence type="ECO:0000256" key="2">
    <source>
        <dbReference type="ARBA" id="ARBA00010617"/>
    </source>
</evidence>
<dbReference type="EMBL" id="MPGH01000027">
    <property type="protein sequence ID" value="OLN95716.1"/>
    <property type="molecule type" value="Genomic_DNA"/>
</dbReference>
<keyword evidence="3 7" id="KW-0349">Heme</keyword>
<keyword evidence="4 7" id="KW-0479">Metal-binding</keyword>
<feature type="binding site" description="axial binding residue" evidence="7">
    <location>
        <position position="421"/>
    </location>
    <ligand>
        <name>heme</name>
        <dbReference type="ChEBI" id="CHEBI:30413"/>
    </ligand>
    <ligandPart>
        <name>Fe</name>
        <dbReference type="ChEBI" id="CHEBI:18248"/>
    </ligandPart>
</feature>
<protein>
    <submittedName>
        <fullName evidence="9">Putative sterigmatocystin biosynthesis P450 monooxygenase STCB-like protein 3</fullName>
    </submittedName>
</protein>
<evidence type="ECO:0000313" key="9">
    <source>
        <dbReference type="EMBL" id="OLN95716.1"/>
    </source>
</evidence>
<keyword evidence="5 8" id="KW-0560">Oxidoreductase</keyword>
<sequence length="476" mass="53508">LLHEFYTSPLRHIPGPMYTLFTRLPLKYHILTGSRIQYVHALHGSYGPIVRISPRQVAVSEPNAVATIHRVSGGFPKSPWYEESTLPEGGEPSIFSLSDPKKHAARKKLLGKVFTKTSMRRDWEGTVREKVERAVERIYYEAKNKGSSDVLKWFTMMTTDVVAHLAFGESFRMLELGEKNDYMKMLELISVQNSTWYELPFLYAVRAHISFLKSSNDVVDAQEVLSSYSERALSTLRKHNDNTRTLFTKVMSLAEAEASEKTAGEHEVLTDDEILADIKAIIIGGSDTTSITLTYLVWAVVRRPRLRTRLEAEVASIEPGFDDAELERLPLLNAVIEETLRLYGAAPGQLPRTVPPGGATLGGYFIPGGITVETQAYTLHRDPNVWPDPLRFDETRFLDPSKLSQRQKQLFMPWGAGSRTCLGTELARMELRLGAAVLFRRCKGLVLAAGMSDEMMEMENFFLVSPVGHKCEVTLP</sequence>
<comment type="caution">
    <text evidence="9">The sequence shown here is derived from an EMBL/GenBank/DDBJ whole genome shotgun (WGS) entry which is preliminary data.</text>
</comment>
<dbReference type="AlphaFoldDB" id="A0A1Q8S2T4"/>
<dbReference type="InterPro" id="IPR017972">
    <property type="entry name" value="Cyt_P450_CS"/>
</dbReference>
<evidence type="ECO:0000256" key="8">
    <source>
        <dbReference type="RuleBase" id="RU000461"/>
    </source>
</evidence>
<keyword evidence="10" id="KW-1185">Reference proteome</keyword>
<feature type="non-terminal residue" evidence="9">
    <location>
        <position position="1"/>
    </location>
</feature>
<comment type="cofactor">
    <cofactor evidence="1 7">
        <name>heme</name>
        <dbReference type="ChEBI" id="CHEBI:30413"/>
    </cofactor>
</comment>